<keyword evidence="5" id="KW-0067">ATP-binding</keyword>
<sequence length="488" mass="55305">MYHIGRLLQSGSFSTVHYGTDVRTGEEVALKFVKKPKGSKEQLRKITTMVFNEYAILKRLGKHENICMLINFYENADAFVFVLEYCANGDLYDFIKSIREKPTVTIHFHSLVYQICNAIRYCHSLGVSHRDIKPENLLITAEGQVKLTDFGLSHVGGMSQDYCIGTEKYLAPETFSRQYHNTFSTDYWSLGITLLCTMFGSCPFLKATTSLTGENENFELFLGNPRQFINSYYLDPVLAKGDSPESSTGYRPFKKKSKYSRFRDPAYWLQLPGDRGLTLCAVAHIVVSHLLNLEPARRSMYHFWTKLDQKLSENGSPLSQLDNEVLVQQQKFPLRSTTKSNDLENEDNTALSPTDYDYVSYDSNNEYINHTNDSNGLLNNHALSSLTLGDIPMLSMWLDEARADLLKDNNKKEYVTPASLTDISKRQSFESPESQRTMANSIPNIPLSGRVTSSMDQGWSSVELPESLNAMATTSSSNAATKYSEWIY</sequence>
<dbReference type="Pfam" id="PF00069">
    <property type="entry name" value="Pkinase"/>
    <property type="match status" value="1"/>
</dbReference>
<dbReference type="InterPro" id="IPR000719">
    <property type="entry name" value="Prot_kinase_dom"/>
</dbReference>
<dbReference type="GeneID" id="11470998"/>
<dbReference type="SMART" id="SM00220">
    <property type="entry name" value="S_TKc"/>
    <property type="match status" value="1"/>
</dbReference>
<dbReference type="GO" id="GO:0004674">
    <property type="term" value="F:protein serine/threonine kinase activity"/>
    <property type="evidence" value="ECO:0007669"/>
    <property type="project" value="UniProtKB-KW"/>
</dbReference>
<organism evidence="8 9">
    <name type="scientific">Eremothecium cymbalariae (strain CBS 270.75 / DBVPG 7215 / KCTC 17166 / NRRL Y-17582)</name>
    <name type="common">Yeast</name>
    <dbReference type="NCBI Taxonomy" id="931890"/>
    <lineage>
        <taxon>Eukaryota</taxon>
        <taxon>Fungi</taxon>
        <taxon>Dikarya</taxon>
        <taxon>Ascomycota</taxon>
        <taxon>Saccharomycotina</taxon>
        <taxon>Saccharomycetes</taxon>
        <taxon>Saccharomycetales</taxon>
        <taxon>Saccharomycetaceae</taxon>
        <taxon>Eremothecium</taxon>
    </lineage>
</organism>
<dbReference type="PANTHER" id="PTHR43895:SF153">
    <property type="entry name" value="KINASE"/>
    <property type="match status" value="1"/>
</dbReference>
<dbReference type="HOGENOM" id="CLU_569819_0_0_1"/>
<evidence type="ECO:0000256" key="4">
    <source>
        <dbReference type="ARBA" id="ARBA00022777"/>
    </source>
</evidence>
<dbReference type="OrthoDB" id="4062651at2759"/>
<accession>G8JV48</accession>
<dbReference type="SUPFAM" id="SSF56112">
    <property type="entry name" value="Protein kinase-like (PK-like)"/>
    <property type="match status" value="1"/>
</dbReference>
<gene>
    <name evidence="8" type="ordered locus">Ecym_6136</name>
</gene>
<evidence type="ECO:0000259" key="7">
    <source>
        <dbReference type="PROSITE" id="PS50011"/>
    </source>
</evidence>
<keyword evidence="4" id="KW-0418">Kinase</keyword>
<keyword evidence="1" id="KW-0723">Serine/threonine-protein kinase</keyword>
<keyword evidence="3" id="KW-0547">Nucleotide-binding</keyword>
<protein>
    <recommendedName>
        <fullName evidence="7">Protein kinase domain-containing protein</fullName>
    </recommendedName>
</protein>
<evidence type="ECO:0000256" key="5">
    <source>
        <dbReference type="ARBA" id="ARBA00022840"/>
    </source>
</evidence>
<keyword evidence="9" id="KW-1185">Reference proteome</keyword>
<dbReference type="Proteomes" id="UP000006790">
    <property type="component" value="Chromosome 6"/>
</dbReference>
<proteinExistence type="predicted"/>
<dbReference type="GO" id="GO:0007165">
    <property type="term" value="P:signal transduction"/>
    <property type="evidence" value="ECO:0007669"/>
    <property type="project" value="TreeGrafter"/>
</dbReference>
<dbReference type="Gene3D" id="1.10.510.10">
    <property type="entry name" value="Transferase(Phosphotransferase) domain 1"/>
    <property type="match status" value="1"/>
</dbReference>
<dbReference type="InterPro" id="IPR011009">
    <property type="entry name" value="Kinase-like_dom_sf"/>
</dbReference>
<dbReference type="AlphaFoldDB" id="G8JV48"/>
<dbReference type="InParanoid" id="G8JV48"/>
<dbReference type="PANTHER" id="PTHR43895">
    <property type="entry name" value="CALCIUM/CALMODULIN-DEPENDENT PROTEIN KINASE KINASE-RELATED"/>
    <property type="match status" value="1"/>
</dbReference>
<feature type="compositionally biased region" description="Polar residues" evidence="6">
    <location>
        <begin position="429"/>
        <end position="443"/>
    </location>
</feature>
<dbReference type="RefSeq" id="XP_003647344.1">
    <property type="nucleotide sequence ID" value="XM_003647296.1"/>
</dbReference>
<evidence type="ECO:0000256" key="6">
    <source>
        <dbReference type="SAM" id="MobiDB-lite"/>
    </source>
</evidence>
<feature type="region of interest" description="Disordered" evidence="6">
    <location>
        <begin position="426"/>
        <end position="447"/>
    </location>
</feature>
<dbReference type="GO" id="GO:0005524">
    <property type="term" value="F:ATP binding"/>
    <property type="evidence" value="ECO:0007669"/>
    <property type="project" value="UniProtKB-KW"/>
</dbReference>
<dbReference type="eggNOG" id="KOG0583">
    <property type="taxonomic scope" value="Eukaryota"/>
</dbReference>
<evidence type="ECO:0000256" key="1">
    <source>
        <dbReference type="ARBA" id="ARBA00022527"/>
    </source>
</evidence>
<dbReference type="OMA" id="CSMLDFY"/>
<evidence type="ECO:0000256" key="3">
    <source>
        <dbReference type="ARBA" id="ARBA00022741"/>
    </source>
</evidence>
<evidence type="ECO:0000313" key="8">
    <source>
        <dbReference type="EMBL" id="AET40527.1"/>
    </source>
</evidence>
<feature type="domain" description="Protein kinase" evidence="7">
    <location>
        <begin position="2"/>
        <end position="311"/>
    </location>
</feature>
<dbReference type="KEGG" id="erc:Ecym_6136"/>
<dbReference type="InterPro" id="IPR008271">
    <property type="entry name" value="Ser/Thr_kinase_AS"/>
</dbReference>
<evidence type="ECO:0000256" key="2">
    <source>
        <dbReference type="ARBA" id="ARBA00022679"/>
    </source>
</evidence>
<evidence type="ECO:0000313" key="9">
    <source>
        <dbReference type="Proteomes" id="UP000006790"/>
    </source>
</evidence>
<dbReference type="PROSITE" id="PS00108">
    <property type="entry name" value="PROTEIN_KINASE_ST"/>
    <property type="match status" value="1"/>
</dbReference>
<name>G8JV48_ERECY</name>
<reference evidence="9" key="1">
    <citation type="journal article" date="2012" name="G3 (Bethesda)">
        <title>Pichia sorbitophila, an interspecies yeast hybrid reveals early steps of genome resolution following polyploidization.</title>
        <authorList>
            <person name="Leh Louis V."/>
            <person name="Despons L."/>
            <person name="Friedrich A."/>
            <person name="Martin T."/>
            <person name="Durrens P."/>
            <person name="Casaregola S."/>
            <person name="Neuveglise C."/>
            <person name="Fairhead C."/>
            <person name="Marck C."/>
            <person name="Cruz J.A."/>
            <person name="Straub M.L."/>
            <person name="Kugler V."/>
            <person name="Sacerdot C."/>
            <person name="Uzunov Z."/>
            <person name="Thierry A."/>
            <person name="Weiss S."/>
            <person name="Bleykasten C."/>
            <person name="De Montigny J."/>
            <person name="Jacques N."/>
            <person name="Jung P."/>
            <person name="Lemaire M."/>
            <person name="Mallet S."/>
            <person name="Morel G."/>
            <person name="Richard G.F."/>
            <person name="Sarkar A."/>
            <person name="Savel G."/>
            <person name="Schacherer J."/>
            <person name="Seret M.L."/>
            <person name="Talla E."/>
            <person name="Samson G."/>
            <person name="Jubin C."/>
            <person name="Poulain J."/>
            <person name="Vacherie B."/>
            <person name="Barbe V."/>
            <person name="Pelletier E."/>
            <person name="Sherman D.J."/>
            <person name="Westhof E."/>
            <person name="Weissenbach J."/>
            <person name="Baret P.V."/>
            <person name="Wincker P."/>
            <person name="Gaillardin C."/>
            <person name="Dujon B."/>
            <person name="Souciet J.L."/>
        </authorList>
    </citation>
    <scope>NUCLEOTIDE SEQUENCE [LARGE SCALE GENOMIC DNA]</scope>
    <source>
        <strain evidence="9">CBS 270.75 / DBVPG 7215 / KCTC 17166 / NRRL Y-17582</strain>
    </source>
</reference>
<dbReference type="PROSITE" id="PS50011">
    <property type="entry name" value="PROTEIN_KINASE_DOM"/>
    <property type="match status" value="1"/>
</dbReference>
<dbReference type="STRING" id="931890.G8JV48"/>
<dbReference type="FunCoup" id="G8JV48">
    <property type="interactions" value="276"/>
</dbReference>
<dbReference type="EMBL" id="CP002502">
    <property type="protein sequence ID" value="AET40527.1"/>
    <property type="molecule type" value="Genomic_DNA"/>
</dbReference>
<keyword evidence="2" id="KW-0808">Transferase</keyword>